<dbReference type="InterPro" id="IPR021140">
    <property type="entry name" value="Inh/Omp19"/>
</dbReference>
<proteinExistence type="predicted"/>
<dbReference type="SUPFAM" id="SSF50882">
    <property type="entry name" value="beta-Barrel protease inhibitors"/>
    <property type="match status" value="1"/>
</dbReference>
<feature type="domain" description="Alkaline proteinase inhibitor/ Outer membrane lipoprotein Omp19" evidence="3">
    <location>
        <begin position="133"/>
        <end position="224"/>
    </location>
</feature>
<dbReference type="Pfam" id="PF02974">
    <property type="entry name" value="Inh"/>
    <property type="match status" value="1"/>
</dbReference>
<dbReference type="RefSeq" id="WP_245280551.1">
    <property type="nucleotide sequence ID" value="NZ_CYHC01000006.1"/>
</dbReference>
<comment type="caution">
    <text evidence="4">The sequence shown here is derived from an EMBL/GenBank/DDBJ whole genome shotgun (WGS) entry which is preliminary data.</text>
</comment>
<feature type="compositionally biased region" description="Low complexity" evidence="2">
    <location>
        <begin position="124"/>
        <end position="136"/>
    </location>
</feature>
<evidence type="ECO:0000256" key="1">
    <source>
        <dbReference type="ARBA" id="ARBA00022729"/>
    </source>
</evidence>
<keyword evidence="4" id="KW-0646">Protease inhibitor</keyword>
<feature type="compositionally biased region" description="Low complexity" evidence="2">
    <location>
        <begin position="100"/>
        <end position="109"/>
    </location>
</feature>
<dbReference type="EMBL" id="CYHC01000006">
    <property type="protein sequence ID" value="CUA89114.1"/>
    <property type="molecule type" value="Genomic_DNA"/>
</dbReference>
<reference evidence="4 5" key="1">
    <citation type="submission" date="2015-08" db="EMBL/GenBank/DDBJ databases">
        <authorList>
            <person name="Varghese N."/>
        </authorList>
    </citation>
    <scope>NUCLEOTIDE SEQUENCE [LARGE SCALE GENOMIC DNA]</scope>
    <source>
        <strain evidence="4 5">DSM 18167</strain>
    </source>
</reference>
<keyword evidence="5" id="KW-1185">Reference proteome</keyword>
<gene>
    <name evidence="4" type="ORF">Ga0061061_106212</name>
</gene>
<keyword evidence="1" id="KW-0732">Signal</keyword>
<evidence type="ECO:0000256" key="2">
    <source>
        <dbReference type="SAM" id="MobiDB-lite"/>
    </source>
</evidence>
<protein>
    <submittedName>
        <fullName evidence="4">Protease inhibitor Inh</fullName>
    </submittedName>
</protein>
<dbReference type="Proteomes" id="UP000182178">
    <property type="component" value="Unassembled WGS sequence"/>
</dbReference>
<evidence type="ECO:0000313" key="5">
    <source>
        <dbReference type="Proteomes" id="UP000182178"/>
    </source>
</evidence>
<sequence>MRPTMHDATTELARRGASAMRIAPRLAALAPLLIVAACASDRFASSPGPATGSGYRSAGAATSGSDFEPLPPSASAEVIASPLPPAPGTAAAPDGSTVAPGTLGPDGTLSGTGGTPGPVASLGSQPTSAPAAPTRSAVTGGWTAREAAGGSCRITLSSAPALDLYKASTSGCAGRDLQSVNAWDLRDGEVYLYSRGSVVARLKGGGSSFNGVLAKSGAPLTLSR</sequence>
<evidence type="ECO:0000259" key="3">
    <source>
        <dbReference type="Pfam" id="PF02974"/>
    </source>
</evidence>
<evidence type="ECO:0000313" key="4">
    <source>
        <dbReference type="EMBL" id="CUA89114.1"/>
    </source>
</evidence>
<name>A0ABP2A7Y0_9HYPH</name>
<dbReference type="InterPro" id="IPR016085">
    <property type="entry name" value="Protease_inh_B-barrel_dom"/>
</dbReference>
<accession>A0ABP2A7Y0</accession>
<organism evidence="4 5">
    <name type="scientific">Chelatococcus sambhunathii</name>
    <dbReference type="NCBI Taxonomy" id="363953"/>
    <lineage>
        <taxon>Bacteria</taxon>
        <taxon>Pseudomonadati</taxon>
        <taxon>Pseudomonadota</taxon>
        <taxon>Alphaproteobacteria</taxon>
        <taxon>Hyphomicrobiales</taxon>
        <taxon>Chelatococcaceae</taxon>
        <taxon>Chelatococcus</taxon>
    </lineage>
</organism>
<feature type="region of interest" description="Disordered" evidence="2">
    <location>
        <begin position="46"/>
        <end position="136"/>
    </location>
</feature>
<dbReference type="GO" id="GO:0030414">
    <property type="term" value="F:peptidase inhibitor activity"/>
    <property type="evidence" value="ECO:0007669"/>
    <property type="project" value="UniProtKB-KW"/>
</dbReference>